<organism evidence="2 3">
    <name type="scientific">Cyberlindnera jadinii (strain ATCC 18201 / CBS 1600 / BCRC 20928 / JCM 3617 / NBRC 0987 / NRRL Y-1542)</name>
    <name type="common">Torula yeast</name>
    <name type="synonym">Candida utilis</name>
    <dbReference type="NCBI Taxonomy" id="983966"/>
    <lineage>
        <taxon>Eukaryota</taxon>
        <taxon>Fungi</taxon>
        <taxon>Dikarya</taxon>
        <taxon>Ascomycota</taxon>
        <taxon>Saccharomycotina</taxon>
        <taxon>Saccharomycetes</taxon>
        <taxon>Phaffomycetales</taxon>
        <taxon>Phaffomycetaceae</taxon>
        <taxon>Cyberlindnera</taxon>
    </lineage>
</organism>
<evidence type="ECO:0000259" key="1">
    <source>
        <dbReference type="Pfam" id="PF00339"/>
    </source>
</evidence>
<protein>
    <recommendedName>
        <fullName evidence="1">Arrestin-like N-terminal domain-containing protein</fullName>
    </recommendedName>
</protein>
<dbReference type="Pfam" id="PF00339">
    <property type="entry name" value="Arrestin_N"/>
    <property type="match status" value="1"/>
</dbReference>
<dbReference type="InterPro" id="IPR014752">
    <property type="entry name" value="Arrestin-like_C"/>
</dbReference>
<sequence length="380" mass="43174">MTLQIKLDTERETYSPGSLIKGDLVVNVEEETKVESIKVSLEGVATSIIVQQVDWNRRETVEEHKFIQLDQYMLEKRLDGHRYQLHRAIDTFPFMFNLPHDTTCASRLIDDQQTLIGLSSASQSDDICDALSLVPVLTTEHLSREHTESLLPATFHYRNYQNGNSFDVEYTIKVVVKFSQSLKAFTVAFPFKVEPIEVQIPVDEDHAVRVCSDLLKFGHGLLHRSEPDVPFHIVAQFPSILHREFEVRIFVVFPREIRSLSGVVLKDLTIKLKSALSMRAQGVYTLEKKKMVLFEKTIALEECQLITTPDEGSSQRRKALGSLNGQYIELATKVRGIPSTTQDFKVCNGVLGHRLSIQGRLGVKKSMKQSFKLEENVCIL</sequence>
<dbReference type="Gene3D" id="2.60.40.640">
    <property type="match status" value="1"/>
</dbReference>
<evidence type="ECO:0000313" key="2">
    <source>
        <dbReference type="EMBL" id="CEP20378.1"/>
    </source>
</evidence>
<dbReference type="SUPFAM" id="SSF81296">
    <property type="entry name" value="E set domains"/>
    <property type="match status" value="1"/>
</dbReference>
<gene>
    <name evidence="2" type="ORF">BN1211_0219</name>
</gene>
<proteinExistence type="predicted"/>
<dbReference type="InterPro" id="IPR011021">
    <property type="entry name" value="Arrestin-like_N"/>
</dbReference>
<evidence type="ECO:0000313" key="3">
    <source>
        <dbReference type="Proteomes" id="UP000038830"/>
    </source>
</evidence>
<name>A0A0H5BY46_CYBJN</name>
<accession>A0A0H5BY46</accession>
<dbReference type="AlphaFoldDB" id="A0A0H5BY46"/>
<dbReference type="Proteomes" id="UP000038830">
    <property type="component" value="Unassembled WGS sequence"/>
</dbReference>
<feature type="domain" description="Arrestin-like N-terminal" evidence="1">
    <location>
        <begin position="4"/>
        <end position="174"/>
    </location>
</feature>
<dbReference type="CDD" id="cd22952">
    <property type="entry name" value="ART10-like"/>
    <property type="match status" value="1"/>
</dbReference>
<reference evidence="3" key="1">
    <citation type="journal article" date="2015" name="J. Biotechnol.">
        <title>The structure of the Cyberlindnera jadinii genome and its relation to Candida utilis analyzed by the occurrence of single nucleotide polymorphisms.</title>
        <authorList>
            <person name="Rupp O."/>
            <person name="Brinkrolf K."/>
            <person name="Buerth C."/>
            <person name="Kunigo M."/>
            <person name="Schneider J."/>
            <person name="Jaenicke S."/>
            <person name="Goesmann A."/>
            <person name="Puehler A."/>
            <person name="Jaeger K.-E."/>
            <person name="Ernst J.F."/>
        </authorList>
    </citation>
    <scope>NUCLEOTIDE SEQUENCE [LARGE SCALE GENOMIC DNA]</scope>
    <source>
        <strain evidence="3">ATCC 18201 / CBS 1600 / BCRC 20928 / JCM 3617 / NBRC 0987 / NRRL Y-1542</strain>
    </source>
</reference>
<dbReference type="InterPro" id="IPR014756">
    <property type="entry name" value="Ig_E-set"/>
</dbReference>
<dbReference type="EMBL" id="CDQK01000001">
    <property type="protein sequence ID" value="CEP20378.1"/>
    <property type="molecule type" value="Genomic_DNA"/>
</dbReference>